<dbReference type="EMBL" id="FOAG01000015">
    <property type="protein sequence ID" value="SEM20114.1"/>
    <property type="molecule type" value="Genomic_DNA"/>
</dbReference>
<dbReference type="Proteomes" id="UP000199582">
    <property type="component" value="Unassembled WGS sequence"/>
</dbReference>
<dbReference type="InterPro" id="IPR010359">
    <property type="entry name" value="IrrE_HExxH"/>
</dbReference>
<dbReference type="Gene3D" id="1.10.10.2910">
    <property type="match status" value="1"/>
</dbReference>
<dbReference type="RefSeq" id="WP_093039040.1">
    <property type="nucleotide sequence ID" value="NZ_FOAG01000015.1"/>
</dbReference>
<proteinExistence type="predicted"/>
<name>A0A1H7WFI8_9RHOB</name>
<dbReference type="OrthoDB" id="9794834at2"/>
<sequence length="277" mass="31088">MTEALDLHRFELADISLPRSLALAVHAQLGKIAPPVPVDNIARALDIAEIRTDIFDGFEGMLLTDQCRSQGAILASTRHGQRRARFTIAHELGHFLMEQHVLSAEDGFRCRAQDMRETREGRRHQKQESQANEFAIGLLAPFRMVDLFLSKDPDLRDGQRLREGLDVSLEACVRRMIDRRQEPLAAVWSKNGQVRYSTRNGGFPFVHLEPGDRLPQISAAFRAVGNNSQGFTAFTEIHAAAWINRTDIDLFEQTRVGADGHAVTLLWADAPEPDETD</sequence>
<feature type="domain" description="IrrE N-terminal-like" evidence="1">
    <location>
        <begin position="70"/>
        <end position="175"/>
    </location>
</feature>
<dbReference type="Pfam" id="PF06114">
    <property type="entry name" value="Peptidase_M78"/>
    <property type="match status" value="1"/>
</dbReference>
<gene>
    <name evidence="2" type="ORF">SAMN05443999_11543</name>
</gene>
<protein>
    <recommendedName>
        <fullName evidence="1">IrrE N-terminal-like domain-containing protein</fullName>
    </recommendedName>
</protein>
<evidence type="ECO:0000259" key="1">
    <source>
        <dbReference type="Pfam" id="PF06114"/>
    </source>
</evidence>
<dbReference type="AlphaFoldDB" id="A0A1H7WFI8"/>
<reference evidence="2 3" key="1">
    <citation type="submission" date="2016-10" db="EMBL/GenBank/DDBJ databases">
        <authorList>
            <person name="de Groot N.N."/>
        </authorList>
    </citation>
    <scope>NUCLEOTIDE SEQUENCE [LARGE SCALE GENOMIC DNA]</scope>
    <source>
        <strain evidence="2 3">DSM 100674</strain>
    </source>
</reference>
<dbReference type="InterPro" id="IPR052345">
    <property type="entry name" value="Rad_response_metalloprotease"/>
</dbReference>
<keyword evidence="3" id="KW-1185">Reference proteome</keyword>
<dbReference type="STRING" id="1287727.SAMN05443999_11543"/>
<evidence type="ECO:0000313" key="3">
    <source>
        <dbReference type="Proteomes" id="UP000199582"/>
    </source>
</evidence>
<organism evidence="2 3">
    <name type="scientific">Roseovarius azorensis</name>
    <dbReference type="NCBI Taxonomy" id="1287727"/>
    <lineage>
        <taxon>Bacteria</taxon>
        <taxon>Pseudomonadati</taxon>
        <taxon>Pseudomonadota</taxon>
        <taxon>Alphaproteobacteria</taxon>
        <taxon>Rhodobacterales</taxon>
        <taxon>Roseobacteraceae</taxon>
        <taxon>Roseovarius</taxon>
    </lineage>
</organism>
<dbReference type="PANTHER" id="PTHR43236:SF1">
    <property type="entry name" value="BLL7220 PROTEIN"/>
    <property type="match status" value="1"/>
</dbReference>
<evidence type="ECO:0000313" key="2">
    <source>
        <dbReference type="EMBL" id="SEM20114.1"/>
    </source>
</evidence>
<accession>A0A1H7WFI8</accession>
<dbReference type="PANTHER" id="PTHR43236">
    <property type="entry name" value="ANTITOXIN HIGA1"/>
    <property type="match status" value="1"/>
</dbReference>